<dbReference type="PANTHER" id="PTHR34698:SF2">
    <property type="entry name" value="5-OXOPROLINASE SUBUNIT B"/>
    <property type="match status" value="1"/>
</dbReference>
<dbReference type="InterPro" id="IPR029000">
    <property type="entry name" value="Cyclophilin-like_dom_sf"/>
</dbReference>
<dbReference type="NCBIfam" id="TIGR00370">
    <property type="entry name" value="5-oxoprolinase subunit PxpB"/>
    <property type="match status" value="1"/>
</dbReference>
<evidence type="ECO:0000313" key="5">
    <source>
        <dbReference type="EMBL" id="KKK37199.1"/>
    </source>
</evidence>
<protein>
    <submittedName>
        <fullName evidence="5">Kinase inhibitor</fullName>
    </submittedName>
</protein>
<keyword evidence="1" id="KW-0547">Nucleotide-binding</keyword>
<dbReference type="Gene3D" id="3.30.1360.40">
    <property type="match status" value="1"/>
</dbReference>
<dbReference type="PATRIC" id="fig|1408103.3.peg.3296"/>
<dbReference type="InterPro" id="IPR010016">
    <property type="entry name" value="PxpB"/>
</dbReference>
<dbReference type="SMART" id="SM00796">
    <property type="entry name" value="AHS1"/>
    <property type="match status" value="1"/>
</dbReference>
<dbReference type="Gene3D" id="2.40.100.10">
    <property type="entry name" value="Cyclophilin-like"/>
    <property type="match status" value="1"/>
</dbReference>
<keyword evidence="2" id="KW-0378">Hydrolase</keyword>
<evidence type="ECO:0000256" key="2">
    <source>
        <dbReference type="ARBA" id="ARBA00022801"/>
    </source>
</evidence>
<dbReference type="SUPFAM" id="SSF160467">
    <property type="entry name" value="PH0987 N-terminal domain-like"/>
    <property type="match status" value="1"/>
</dbReference>
<comment type="caution">
    <text evidence="5">The sequence shown here is derived from an EMBL/GenBank/DDBJ whole genome shotgun (WGS) entry which is preliminary data.</text>
</comment>
<accession>A0A0M2SRJ0</accession>
<gene>
    <name evidence="5" type="ORF">WQ57_14675</name>
</gene>
<organism evidence="5 6">
    <name type="scientific">Mesobacillus campisalis</name>
    <dbReference type="NCBI Taxonomy" id="1408103"/>
    <lineage>
        <taxon>Bacteria</taxon>
        <taxon>Bacillati</taxon>
        <taxon>Bacillota</taxon>
        <taxon>Bacilli</taxon>
        <taxon>Bacillales</taxon>
        <taxon>Bacillaceae</taxon>
        <taxon>Mesobacillus</taxon>
    </lineage>
</organism>
<dbReference type="Proteomes" id="UP000034166">
    <property type="component" value="Unassembled WGS sequence"/>
</dbReference>
<keyword evidence="3" id="KW-0067">ATP-binding</keyword>
<sequence length="239" mass="26550">MEYSIQPLGDHAAIIELAKDPSPEVLNTISMVASALDAISPEWMIEYVPAFTTISVFYRPEKLPRAEPASPYDMVCSYLHSMLHNIKADSPSPPRVVEIPVCYGGKFGPDLPFVASYNGISEEEVVQIHSNGEYLVYMLGFAPGFPYIWGMPKVIAAPRKDSPRQQIPERSIGIAGQQTGIYSIKTPGGWRLIGRTPVDLFVPEKSPPTLLKPGDKIKFKAIGHDEYLEMRRLNHAEHS</sequence>
<dbReference type="PANTHER" id="PTHR34698">
    <property type="entry name" value="5-OXOPROLINASE SUBUNIT B"/>
    <property type="match status" value="1"/>
</dbReference>
<reference evidence="5 6" key="1">
    <citation type="submission" date="2015-04" db="EMBL/GenBank/DDBJ databases">
        <title>Taxonomic description and genome sequence of Bacillus campisalis sp. nov., a novel member of the genus Bacillus isolated from solar saltern.</title>
        <authorList>
            <person name="Mathan Kumar R."/>
            <person name="Kaur G."/>
            <person name="Kumar A."/>
            <person name="Singh N.K."/>
            <person name="Kaur N."/>
            <person name="Kumar N."/>
            <person name="Mayilraj S."/>
        </authorList>
    </citation>
    <scope>NUCLEOTIDE SEQUENCE [LARGE SCALE GENOMIC DNA]</scope>
    <source>
        <strain evidence="5 6">SA2-6</strain>
    </source>
</reference>
<feature type="domain" description="Carboxyltransferase" evidence="4">
    <location>
        <begin position="3"/>
        <end position="211"/>
    </location>
</feature>
<evidence type="ECO:0000256" key="3">
    <source>
        <dbReference type="ARBA" id="ARBA00022840"/>
    </source>
</evidence>
<dbReference type="GO" id="GO:0005524">
    <property type="term" value="F:ATP binding"/>
    <property type="evidence" value="ECO:0007669"/>
    <property type="project" value="UniProtKB-KW"/>
</dbReference>
<evidence type="ECO:0000256" key="1">
    <source>
        <dbReference type="ARBA" id="ARBA00022741"/>
    </source>
</evidence>
<dbReference type="InterPro" id="IPR003833">
    <property type="entry name" value="CT_C_D"/>
</dbReference>
<evidence type="ECO:0000313" key="6">
    <source>
        <dbReference type="Proteomes" id="UP000034166"/>
    </source>
</evidence>
<dbReference type="EMBL" id="LAYY01000016">
    <property type="protein sequence ID" value="KKK37199.1"/>
    <property type="molecule type" value="Genomic_DNA"/>
</dbReference>
<dbReference type="OrthoDB" id="9778567at2"/>
<dbReference type="AlphaFoldDB" id="A0A0M2SRJ0"/>
<name>A0A0M2SRJ0_9BACI</name>
<keyword evidence="6" id="KW-1185">Reference proteome</keyword>
<proteinExistence type="predicted"/>
<dbReference type="SUPFAM" id="SSF50891">
    <property type="entry name" value="Cyclophilin-like"/>
    <property type="match status" value="1"/>
</dbReference>
<dbReference type="GO" id="GO:0016787">
    <property type="term" value="F:hydrolase activity"/>
    <property type="evidence" value="ECO:0007669"/>
    <property type="project" value="UniProtKB-KW"/>
</dbReference>
<dbReference type="Pfam" id="PF02682">
    <property type="entry name" value="CT_C_D"/>
    <property type="match status" value="1"/>
</dbReference>
<evidence type="ECO:0000259" key="4">
    <source>
        <dbReference type="SMART" id="SM00796"/>
    </source>
</evidence>
<dbReference type="RefSeq" id="WP_046524537.1">
    <property type="nucleotide sequence ID" value="NZ_LAYY01000016.1"/>
</dbReference>